<gene>
    <name evidence="1" type="ORF">GF1_14950</name>
</gene>
<dbReference type="NCBIfam" id="NF041372">
    <property type="entry name" value="DUF166_seleno"/>
    <property type="match status" value="1"/>
</dbReference>
<dbReference type="EMBL" id="AP024233">
    <property type="protein sequence ID" value="BCO09119.1"/>
    <property type="molecule type" value="Genomic_DNA"/>
</dbReference>
<accession>A0A915U0E3</accession>
<evidence type="ECO:0000313" key="2">
    <source>
        <dbReference type="Proteomes" id="UP001063350"/>
    </source>
</evidence>
<dbReference type="Pfam" id="PF02593">
    <property type="entry name" value="DUF166"/>
    <property type="match status" value="1"/>
</dbReference>
<protein>
    <submittedName>
        <fullName evidence="1">Uncharacterized protein</fullName>
    </submittedName>
</protein>
<keyword evidence="2" id="KW-1185">Reference proteome</keyword>
<dbReference type="RefSeq" id="WP_267928988.1">
    <property type="nucleotide sequence ID" value="NZ_AP024233.1"/>
</dbReference>
<evidence type="ECO:0000313" key="1">
    <source>
        <dbReference type="EMBL" id="BCO09119.1"/>
    </source>
</evidence>
<dbReference type="InterPro" id="IPR003745">
    <property type="entry name" value="DUF166"/>
</dbReference>
<reference evidence="1" key="1">
    <citation type="submission" date="2020-12" db="EMBL/GenBank/DDBJ databases">
        <title>Desulfobium dissulfuricans gen. nov., sp. nov., a novel mesophilic, sulfate-reducing bacterium isolated from a deep-sea hydrothermal vent.</title>
        <authorList>
            <person name="Hashimoto Y."/>
            <person name="Tame A."/>
            <person name="Sawayama S."/>
            <person name="Miyazaki J."/>
            <person name="Takai K."/>
            <person name="Nakagawa S."/>
        </authorList>
    </citation>
    <scope>NUCLEOTIDE SEQUENCE</scope>
    <source>
        <strain evidence="1">GF1</strain>
    </source>
</reference>
<dbReference type="AlphaFoldDB" id="A0A915U0E3"/>
<dbReference type="KEGG" id="ddu:GF1_14950"/>
<name>A0A915U0E3_9BACT</name>
<organism evidence="1 2">
    <name type="scientific">Desulfolithobacter dissulfuricans</name>
    <dbReference type="NCBI Taxonomy" id="2795293"/>
    <lineage>
        <taxon>Bacteria</taxon>
        <taxon>Pseudomonadati</taxon>
        <taxon>Thermodesulfobacteriota</taxon>
        <taxon>Desulfobulbia</taxon>
        <taxon>Desulfobulbales</taxon>
        <taxon>Desulfobulbaceae</taxon>
        <taxon>Desulfolithobacter</taxon>
    </lineage>
</organism>
<proteinExistence type="predicted"/>
<sequence length="211" mass="23284">MQIVVFEQNGSGREKIDGIGRFGRGIEISRIVRIDEALPDFIDEPEVYIEDDFSADLVLDYLTHPDLSHYLVSLCVRKGIPVIASGRKSEGALTPFTCCGLGRHQNLGPYGEQFGLPEYRVQLEENRIVGLEVLRGAPCGATWDVLSQVVGVEVDEALSLLPREIQYLCVANPSRFDPVSGKSPVHYAGHVHRAALQKGIDQARKEEKKGS</sequence>
<dbReference type="Proteomes" id="UP001063350">
    <property type="component" value="Chromosome"/>
</dbReference>